<feature type="domain" description="Dynein heavy chain coiled coil stalk" evidence="1">
    <location>
        <begin position="6"/>
        <end position="121"/>
    </location>
</feature>
<dbReference type="PANTHER" id="PTHR22878:SF66">
    <property type="entry name" value="DYNEIN AXONEMAL HEAVY CHAIN 7"/>
    <property type="match status" value="1"/>
</dbReference>
<dbReference type="InterPro" id="IPR024743">
    <property type="entry name" value="Dynein_HC_stalk"/>
</dbReference>
<dbReference type="AlphaFoldDB" id="A0A9Q9YHF9"/>
<sequence length="122" mass="13343">MAAKTIKDECDTDLAVAVPILEALLAALDTLTTQDITLVKSMKNPPAGVKLVMGAICILKGIKPDRIPDPSGSGKKVEDFWGLAKKLLGDMKFLQSLHEYIKDNIPVNYMSVMHNKYTTNPD</sequence>
<dbReference type="KEGG" id="ccar:122146124"/>
<organism evidence="2">
    <name type="scientific">Cyprinus carpio</name>
    <name type="common">Common carp</name>
    <dbReference type="NCBI Taxonomy" id="7962"/>
    <lineage>
        <taxon>Eukaryota</taxon>
        <taxon>Metazoa</taxon>
        <taxon>Chordata</taxon>
        <taxon>Craniata</taxon>
        <taxon>Vertebrata</taxon>
        <taxon>Euteleostomi</taxon>
        <taxon>Actinopterygii</taxon>
        <taxon>Neopterygii</taxon>
        <taxon>Teleostei</taxon>
        <taxon>Ostariophysi</taxon>
        <taxon>Cypriniformes</taxon>
        <taxon>Cyprinidae</taxon>
        <taxon>Cyprininae</taxon>
        <taxon>Cyprinus</taxon>
    </lineage>
</organism>
<dbReference type="Proteomes" id="UP001155660">
    <property type="component" value="Chromosome A9"/>
</dbReference>
<dbReference type="RefSeq" id="XP_042619646.1">
    <property type="nucleotide sequence ID" value="XM_042763712.1"/>
</dbReference>
<protein>
    <submittedName>
        <fullName evidence="2">Dynein axonemal heavy chain 7-like</fullName>
    </submittedName>
</protein>
<dbReference type="PANTHER" id="PTHR22878">
    <property type="entry name" value="DYNEIN HEAVY CHAIN 6, AXONEMAL-LIKE-RELATED"/>
    <property type="match status" value="1"/>
</dbReference>
<accession>A0A9Q9YHF9</accession>
<dbReference type="GO" id="GO:0030286">
    <property type="term" value="C:dynein complex"/>
    <property type="evidence" value="ECO:0007669"/>
    <property type="project" value="InterPro"/>
</dbReference>
<reference evidence="2" key="1">
    <citation type="submission" date="2025-08" db="UniProtKB">
        <authorList>
            <consortium name="RefSeq"/>
        </authorList>
    </citation>
    <scope>IDENTIFICATION</scope>
    <source>
        <tissue evidence="2">Muscle</tissue>
    </source>
</reference>
<gene>
    <name evidence="2" type="primary">LOC122146124</name>
</gene>
<proteinExistence type="predicted"/>
<evidence type="ECO:0000313" key="2">
    <source>
        <dbReference type="RefSeq" id="XP_042619646.1"/>
    </source>
</evidence>
<dbReference type="GeneID" id="122146124"/>
<evidence type="ECO:0000259" key="1">
    <source>
        <dbReference type="Pfam" id="PF12777"/>
    </source>
</evidence>
<dbReference type="Pfam" id="PF12777">
    <property type="entry name" value="MT"/>
    <property type="match status" value="1"/>
</dbReference>
<dbReference type="GO" id="GO:0007018">
    <property type="term" value="P:microtubule-based movement"/>
    <property type="evidence" value="ECO:0007669"/>
    <property type="project" value="InterPro"/>
</dbReference>
<dbReference type="InterPro" id="IPR026983">
    <property type="entry name" value="DHC"/>
</dbReference>
<name>A0A9Q9YHF9_CYPCA</name>
<dbReference type="GO" id="GO:0051959">
    <property type="term" value="F:dynein light intermediate chain binding"/>
    <property type="evidence" value="ECO:0007669"/>
    <property type="project" value="InterPro"/>
</dbReference>
<dbReference type="OrthoDB" id="5593012at2759"/>
<dbReference type="GO" id="GO:0045505">
    <property type="term" value="F:dynein intermediate chain binding"/>
    <property type="evidence" value="ECO:0007669"/>
    <property type="project" value="InterPro"/>
</dbReference>